<gene>
    <name evidence="1" type="ORF">UFOVP200_7</name>
</gene>
<sequence>MKNTIAEHKDTPLIIQVNYIDDEIIKGKVLVNDYFYPIGYEATWSTKYFNISNNEPKQDKIVTQIVDKFKQRSEVGIKKYNTTLAENNTDDFFEHLSEELMDSLLYLQKIKEQKDTYFLLLGRYNELKEQFDKLQAKIKELC</sequence>
<name>A0A6J7WHP0_9CAUD</name>
<reference evidence="1" key="1">
    <citation type="submission" date="2020-05" db="EMBL/GenBank/DDBJ databases">
        <authorList>
            <person name="Chiriac C."/>
            <person name="Salcher M."/>
            <person name="Ghai R."/>
            <person name="Kavagutti S V."/>
        </authorList>
    </citation>
    <scope>NUCLEOTIDE SEQUENCE</scope>
</reference>
<dbReference type="EMBL" id="LR798246">
    <property type="protein sequence ID" value="CAB5216878.1"/>
    <property type="molecule type" value="Genomic_DNA"/>
</dbReference>
<evidence type="ECO:0000313" key="1">
    <source>
        <dbReference type="EMBL" id="CAB5216878.1"/>
    </source>
</evidence>
<organism evidence="1">
    <name type="scientific">uncultured Caudovirales phage</name>
    <dbReference type="NCBI Taxonomy" id="2100421"/>
    <lineage>
        <taxon>Viruses</taxon>
        <taxon>Duplodnaviria</taxon>
        <taxon>Heunggongvirae</taxon>
        <taxon>Uroviricota</taxon>
        <taxon>Caudoviricetes</taxon>
        <taxon>Peduoviridae</taxon>
        <taxon>Maltschvirus</taxon>
        <taxon>Maltschvirus maltsch</taxon>
    </lineage>
</organism>
<protein>
    <submittedName>
        <fullName evidence="1">Uncharacterized protein</fullName>
    </submittedName>
</protein>
<proteinExistence type="predicted"/>
<accession>A0A6J7WHP0</accession>